<protein>
    <submittedName>
        <fullName evidence="1">Uncharacterized protein</fullName>
    </submittedName>
</protein>
<dbReference type="Proteomes" id="UP001642464">
    <property type="component" value="Unassembled WGS sequence"/>
</dbReference>
<keyword evidence="2" id="KW-1185">Reference proteome</keyword>
<reference evidence="1 2" key="1">
    <citation type="submission" date="2024-02" db="EMBL/GenBank/DDBJ databases">
        <authorList>
            <person name="Chen Y."/>
            <person name="Shah S."/>
            <person name="Dougan E. K."/>
            <person name="Thang M."/>
            <person name="Chan C."/>
        </authorList>
    </citation>
    <scope>NUCLEOTIDE SEQUENCE [LARGE SCALE GENOMIC DNA]</scope>
</reference>
<organism evidence="1 2">
    <name type="scientific">Durusdinium trenchii</name>
    <dbReference type="NCBI Taxonomy" id="1381693"/>
    <lineage>
        <taxon>Eukaryota</taxon>
        <taxon>Sar</taxon>
        <taxon>Alveolata</taxon>
        <taxon>Dinophyceae</taxon>
        <taxon>Suessiales</taxon>
        <taxon>Symbiodiniaceae</taxon>
        <taxon>Durusdinium</taxon>
    </lineage>
</organism>
<gene>
    <name evidence="1" type="ORF">SCF082_LOCUS38762</name>
</gene>
<comment type="caution">
    <text evidence="1">The sequence shown here is derived from an EMBL/GenBank/DDBJ whole genome shotgun (WGS) entry which is preliminary data.</text>
</comment>
<evidence type="ECO:0000313" key="1">
    <source>
        <dbReference type="EMBL" id="CAK9081440.1"/>
    </source>
</evidence>
<sequence length="349" mass="39639">MTPSQFDLLIRRLIAVKTPKVVILLILLISWLDVEKHEREFQVVEFYAGVGRVASLAKWVGYKTAAIDVLYGENRAKPGGRKPMDINGSAGFVLCVLLLLNGEWEAMVCTFAIVCSSWVPVNRHSTHRSLLTPLGNENFTGVRRANKMTSRTVILILIVVLSGGTYLMENPALSLIALHPRYIWVVDRLAEFGILTHKVSFWMRKYLSMSWKRTWVWGNTRRIAGLDLGPMTDQEREDSEPTTTTYIDAAGKKRFKGNPNLKRSQQYTFRFASTLVSMVPKLREDSIGRKMPVEVAEGSLVELFNRLPWDEEGAAWELEADLKELIIYVRGSKKLRIPSEWRCAIPTAI</sequence>
<evidence type="ECO:0000313" key="2">
    <source>
        <dbReference type="Proteomes" id="UP001642464"/>
    </source>
</evidence>
<accession>A0ABP0Q353</accession>
<proteinExistence type="predicted"/>
<name>A0ABP0Q353_9DINO</name>
<dbReference type="EMBL" id="CAXAMM010038845">
    <property type="protein sequence ID" value="CAK9081440.1"/>
    <property type="molecule type" value="Genomic_DNA"/>
</dbReference>